<feature type="domain" description="ABC transmembrane type-1" evidence="8">
    <location>
        <begin position="80"/>
        <end position="264"/>
    </location>
</feature>
<comment type="subcellular location">
    <subcellularLocation>
        <location evidence="1 7">Cell membrane</location>
        <topology evidence="1 7">Multi-pass membrane protein</topology>
    </subcellularLocation>
</comment>
<dbReference type="PROSITE" id="PS50928">
    <property type="entry name" value="ABC_TM1"/>
    <property type="match status" value="1"/>
</dbReference>
<dbReference type="InterPro" id="IPR000515">
    <property type="entry name" value="MetI-like"/>
</dbReference>
<reference evidence="9 10" key="1">
    <citation type="submission" date="2021-03" db="EMBL/GenBank/DDBJ databases">
        <title>Genome sequencing of Marinobacter sp. LPB0319.</title>
        <authorList>
            <person name="Kim J."/>
        </authorList>
    </citation>
    <scope>NUCLEOTIDE SEQUENCE [LARGE SCALE GENOMIC DNA]</scope>
    <source>
        <strain evidence="9 10">LPB0319</strain>
    </source>
</reference>
<evidence type="ECO:0000256" key="1">
    <source>
        <dbReference type="ARBA" id="ARBA00004651"/>
    </source>
</evidence>
<protein>
    <submittedName>
        <fullName evidence="9">Phosphonate ABC transporter, permease protein PhnE</fullName>
    </submittedName>
</protein>
<evidence type="ECO:0000256" key="5">
    <source>
        <dbReference type="ARBA" id="ARBA00022989"/>
    </source>
</evidence>
<feature type="transmembrane region" description="Helical" evidence="7">
    <location>
        <begin position="248"/>
        <end position="267"/>
    </location>
</feature>
<dbReference type="RefSeq" id="WP_206644291.1">
    <property type="nucleotide sequence ID" value="NZ_CP071247.1"/>
</dbReference>
<dbReference type="Gene3D" id="1.10.3720.10">
    <property type="entry name" value="MetI-like"/>
    <property type="match status" value="1"/>
</dbReference>
<evidence type="ECO:0000313" key="10">
    <source>
        <dbReference type="Proteomes" id="UP000663555"/>
    </source>
</evidence>
<accession>A0ABX7MUN1</accession>
<feature type="transmembrane region" description="Helical" evidence="7">
    <location>
        <begin position="136"/>
        <end position="156"/>
    </location>
</feature>
<dbReference type="PANTHER" id="PTHR30043:SF1">
    <property type="entry name" value="ABC TRANSPORT SYSTEM PERMEASE PROTEIN P69"/>
    <property type="match status" value="1"/>
</dbReference>
<dbReference type="InterPro" id="IPR005769">
    <property type="entry name" value="PhnE/PtxC"/>
</dbReference>
<evidence type="ECO:0000259" key="8">
    <source>
        <dbReference type="PROSITE" id="PS50928"/>
    </source>
</evidence>
<sequence length="274" mass="30378">MAVKFLTDDTKKWQRHDLKTSLMIWSGWLAGLVLFVLCWQIISEATTWFFVFDAPRIAEDIFTRAMPPRWEYINELWEPLWDTFNIATIGTGIAILFGVPMAFLTANNTTPSRYIIRPLCMVFIVASRSINSLIWALLTVAILGPGVLAGVVAISLRSIGFFAKLIYEAIEEIDTTPVEAIKATGASPLQVMVYAVWPQVKAIFVGVAVFRWDVNIRHSTVLGLVGAGGIGLQLSSSLNTLAWPQVSLIILAILLTVIFSEAISARIRAHIMNK</sequence>
<feature type="transmembrane region" description="Helical" evidence="7">
    <location>
        <begin position="21"/>
        <end position="42"/>
    </location>
</feature>
<dbReference type="CDD" id="cd06261">
    <property type="entry name" value="TM_PBP2"/>
    <property type="match status" value="1"/>
</dbReference>
<dbReference type="SUPFAM" id="SSF161098">
    <property type="entry name" value="MetI-like"/>
    <property type="match status" value="1"/>
</dbReference>
<comment type="similarity">
    <text evidence="7">Belongs to the binding-protein-dependent transport system permease family.</text>
</comment>
<dbReference type="NCBIfam" id="TIGR01097">
    <property type="entry name" value="PhnE"/>
    <property type="match status" value="1"/>
</dbReference>
<dbReference type="InterPro" id="IPR035906">
    <property type="entry name" value="MetI-like_sf"/>
</dbReference>
<proteinExistence type="inferred from homology"/>
<dbReference type="PANTHER" id="PTHR30043">
    <property type="entry name" value="PHOSPHONATES TRANSPORT SYSTEM PERMEASE PROTEIN"/>
    <property type="match status" value="1"/>
</dbReference>
<gene>
    <name evidence="9" type="primary">phnE</name>
    <name evidence="9" type="ORF">LPB19_01280</name>
</gene>
<name>A0ABX7MUN1_9GAMM</name>
<dbReference type="Pfam" id="PF00528">
    <property type="entry name" value="BPD_transp_1"/>
    <property type="match status" value="1"/>
</dbReference>
<evidence type="ECO:0000256" key="6">
    <source>
        <dbReference type="ARBA" id="ARBA00023136"/>
    </source>
</evidence>
<keyword evidence="6 7" id="KW-0472">Membrane</keyword>
<dbReference type="Proteomes" id="UP000663555">
    <property type="component" value="Chromosome"/>
</dbReference>
<evidence type="ECO:0000256" key="4">
    <source>
        <dbReference type="ARBA" id="ARBA00022692"/>
    </source>
</evidence>
<organism evidence="9 10">
    <name type="scientific">Marinobacter salinisoli</name>
    <dbReference type="NCBI Taxonomy" id="2769486"/>
    <lineage>
        <taxon>Bacteria</taxon>
        <taxon>Pseudomonadati</taxon>
        <taxon>Pseudomonadota</taxon>
        <taxon>Gammaproteobacteria</taxon>
        <taxon>Pseudomonadales</taxon>
        <taxon>Marinobacteraceae</taxon>
        <taxon>Marinobacter</taxon>
    </lineage>
</organism>
<evidence type="ECO:0000256" key="2">
    <source>
        <dbReference type="ARBA" id="ARBA00022448"/>
    </source>
</evidence>
<keyword evidence="10" id="KW-1185">Reference proteome</keyword>
<evidence type="ECO:0000256" key="3">
    <source>
        <dbReference type="ARBA" id="ARBA00022475"/>
    </source>
</evidence>
<dbReference type="EMBL" id="CP071247">
    <property type="protein sequence ID" value="QSP95084.1"/>
    <property type="molecule type" value="Genomic_DNA"/>
</dbReference>
<feature type="transmembrane region" description="Helical" evidence="7">
    <location>
        <begin position="84"/>
        <end position="107"/>
    </location>
</feature>
<evidence type="ECO:0000313" key="9">
    <source>
        <dbReference type="EMBL" id="QSP95084.1"/>
    </source>
</evidence>
<keyword evidence="2 7" id="KW-0813">Transport</keyword>
<evidence type="ECO:0000256" key="7">
    <source>
        <dbReference type="RuleBase" id="RU363032"/>
    </source>
</evidence>
<keyword evidence="5 7" id="KW-1133">Transmembrane helix</keyword>
<keyword evidence="4 7" id="KW-0812">Transmembrane</keyword>
<keyword evidence="3" id="KW-1003">Cell membrane</keyword>